<keyword evidence="2" id="KW-1185">Reference proteome</keyword>
<evidence type="ECO:0000313" key="1">
    <source>
        <dbReference type="EMBL" id="KEF52345.1"/>
    </source>
</evidence>
<sequence length="561" mass="63193">MRPAQRSRARYYAATARYMRLPYLANQMLNTAGYEFDCALTEPQSCRPAAAHHSASHHQGCDAQPQLPLSSAQFQHLLECSAKFLGWRSPQLIDVEELHTTSRIHLETLVDLSPRGISVLVSRTRLPVDTIALVFAALALGAVATGEPGHGRFYFGVSTEMVKYCVGELTLDLCLSYFLQHLHALRSGTSNYAQGIILQAIHVSRALGLHQNTHGNRGLLLFMLIYMADQYGSLQHNTEPHIQASNLEDFLFAPLIEAEPELQAVVELVTINGHVIEQSYRRLDLSDEELLKLETKIGSFCWQRRGPIQPGCGSYRRNYDLVAHIHMLCCRLKLRAPRLSVQSSWLLSLSTCIHAAQGVLTAYLQLYQPVLAMLAKQFRNQDLPADKLSTPSVAALAVTWRQVKRIMLSTFVVIFAYWHGELVHDEASRYMAMARLLLEYPRWRWGEALNEAVVTLYDISGLANFSIYQHLQGLLPGQSEHFLRSLCDRMPKAEPDGFDTDQPEYADDALFGAAFWPTVNAFPWSHDFPGFDISTIEDQTDFGLAESMEYHLNDVQQNSNT</sequence>
<protein>
    <recommendedName>
        <fullName evidence="3">Transcription factor domain-containing protein</fullName>
    </recommendedName>
</protein>
<organism evidence="1 2">
    <name type="scientific">Exophiala aquamarina CBS 119918</name>
    <dbReference type="NCBI Taxonomy" id="1182545"/>
    <lineage>
        <taxon>Eukaryota</taxon>
        <taxon>Fungi</taxon>
        <taxon>Dikarya</taxon>
        <taxon>Ascomycota</taxon>
        <taxon>Pezizomycotina</taxon>
        <taxon>Eurotiomycetes</taxon>
        <taxon>Chaetothyriomycetidae</taxon>
        <taxon>Chaetothyriales</taxon>
        <taxon>Herpotrichiellaceae</taxon>
        <taxon>Exophiala</taxon>
    </lineage>
</organism>
<reference evidence="1 2" key="1">
    <citation type="submission" date="2013-03" db="EMBL/GenBank/DDBJ databases">
        <title>The Genome Sequence of Exophiala aquamarina CBS 119918.</title>
        <authorList>
            <consortium name="The Broad Institute Genomics Platform"/>
            <person name="Cuomo C."/>
            <person name="de Hoog S."/>
            <person name="Gorbushina A."/>
            <person name="Walker B."/>
            <person name="Young S.K."/>
            <person name="Zeng Q."/>
            <person name="Gargeya S."/>
            <person name="Fitzgerald M."/>
            <person name="Haas B."/>
            <person name="Abouelleil A."/>
            <person name="Allen A.W."/>
            <person name="Alvarado L."/>
            <person name="Arachchi H.M."/>
            <person name="Berlin A.M."/>
            <person name="Chapman S.B."/>
            <person name="Gainer-Dewar J."/>
            <person name="Goldberg J."/>
            <person name="Griggs A."/>
            <person name="Gujja S."/>
            <person name="Hansen M."/>
            <person name="Howarth C."/>
            <person name="Imamovic A."/>
            <person name="Ireland A."/>
            <person name="Larimer J."/>
            <person name="McCowan C."/>
            <person name="Murphy C."/>
            <person name="Pearson M."/>
            <person name="Poon T.W."/>
            <person name="Priest M."/>
            <person name="Roberts A."/>
            <person name="Saif S."/>
            <person name="Shea T."/>
            <person name="Sisk P."/>
            <person name="Sykes S."/>
            <person name="Wortman J."/>
            <person name="Nusbaum C."/>
            <person name="Birren B."/>
        </authorList>
    </citation>
    <scope>NUCLEOTIDE SEQUENCE [LARGE SCALE GENOMIC DNA]</scope>
    <source>
        <strain evidence="1 2">CBS 119918</strain>
    </source>
</reference>
<proteinExistence type="predicted"/>
<accession>A0A072P9Y0</accession>
<evidence type="ECO:0008006" key="3">
    <source>
        <dbReference type="Google" id="ProtNLM"/>
    </source>
</evidence>
<dbReference type="VEuPathDB" id="FungiDB:A1O9_11585"/>
<evidence type="ECO:0000313" key="2">
    <source>
        <dbReference type="Proteomes" id="UP000027920"/>
    </source>
</evidence>
<dbReference type="AlphaFoldDB" id="A0A072P9Y0"/>
<dbReference type="HOGENOM" id="CLU_030885_0_0_1"/>
<dbReference type="GeneID" id="25286483"/>
<dbReference type="OrthoDB" id="4478488at2759"/>
<comment type="caution">
    <text evidence="1">The sequence shown here is derived from an EMBL/GenBank/DDBJ whole genome shotgun (WGS) entry which is preliminary data.</text>
</comment>
<dbReference type="EMBL" id="AMGV01000018">
    <property type="protein sequence ID" value="KEF52345.1"/>
    <property type="molecule type" value="Genomic_DNA"/>
</dbReference>
<gene>
    <name evidence="1" type="ORF">A1O9_11585</name>
</gene>
<dbReference type="Proteomes" id="UP000027920">
    <property type="component" value="Unassembled WGS sequence"/>
</dbReference>
<dbReference type="RefSeq" id="XP_013254935.1">
    <property type="nucleotide sequence ID" value="XM_013399481.1"/>
</dbReference>
<name>A0A072P9Y0_9EURO</name>
<dbReference type="CDD" id="cd12148">
    <property type="entry name" value="fungal_TF_MHR"/>
    <property type="match status" value="1"/>
</dbReference>
<dbReference type="STRING" id="1182545.A0A072P9Y0"/>